<keyword evidence="2" id="KW-0472">Membrane</keyword>
<evidence type="ECO:0000256" key="1">
    <source>
        <dbReference type="SAM" id="MobiDB-lite"/>
    </source>
</evidence>
<feature type="compositionally biased region" description="Polar residues" evidence="1">
    <location>
        <begin position="158"/>
        <end position="186"/>
    </location>
</feature>
<sequence length="321" mass="35379">MSVAFNTAMLNLELPWQSGHKENSRFKKIATIMLAVLFVVGVVIPMIPIPEKTREEKETLPPELARVVLEKKEIPKPEPKKEEKKPEPKKEEKKPEPKKEEPKKEPEKIVDKKPEPAPTVEKAREKAATSGLLQFQDDLADMREAMDSSKLSSSSLSRGESQAKQLDRSVITNKAKQSSGGINTAALSRDTGGVRLSGKENTTVSSELADAQGKNPVSAGKGKARSGRGDQDIRAVMDRNKGAIFAIYNRELRKDPSLEGKVVVKMVIEPNGSISDIQIVSSELNNPALEKKLLARIRLINFGSRDVNQTTVNYTLSFFPA</sequence>
<evidence type="ECO:0000256" key="2">
    <source>
        <dbReference type="SAM" id="Phobius"/>
    </source>
</evidence>
<name>A0AA37TBI8_9GAMM</name>
<dbReference type="NCBIfam" id="NF033768">
    <property type="entry name" value="myxo_SS_tail"/>
    <property type="match status" value="1"/>
</dbReference>
<dbReference type="SUPFAM" id="SSF74653">
    <property type="entry name" value="TolA/TonB C-terminal domain"/>
    <property type="match status" value="1"/>
</dbReference>
<reference evidence="3 4" key="1">
    <citation type="journal article" date="2014" name="Int. J. Syst. Evol. Microbiol.">
        <title>Complete genome sequence of Corynebacterium casei LMG S-19264T (=DSM 44701T), isolated from a smear-ripened cheese.</title>
        <authorList>
            <consortium name="US DOE Joint Genome Institute (JGI-PGF)"/>
            <person name="Walter F."/>
            <person name="Albersmeier A."/>
            <person name="Kalinowski J."/>
            <person name="Ruckert C."/>
        </authorList>
    </citation>
    <scope>NUCLEOTIDE SEQUENCE [LARGE SCALE GENOMIC DNA]</scope>
    <source>
        <strain evidence="3 4">NBRC 110095</strain>
    </source>
</reference>
<evidence type="ECO:0008006" key="5">
    <source>
        <dbReference type="Google" id="ProtNLM"/>
    </source>
</evidence>
<feature type="compositionally biased region" description="Low complexity" evidence="1">
    <location>
        <begin position="148"/>
        <end position="157"/>
    </location>
</feature>
<organism evidence="3 4">
    <name type="scientific">Marinibactrum halimedae</name>
    <dbReference type="NCBI Taxonomy" id="1444977"/>
    <lineage>
        <taxon>Bacteria</taxon>
        <taxon>Pseudomonadati</taxon>
        <taxon>Pseudomonadota</taxon>
        <taxon>Gammaproteobacteria</taxon>
        <taxon>Cellvibrionales</taxon>
        <taxon>Cellvibrionaceae</taxon>
        <taxon>Marinibactrum</taxon>
    </lineage>
</organism>
<accession>A0AA37TBI8</accession>
<feature type="transmembrane region" description="Helical" evidence="2">
    <location>
        <begin position="29"/>
        <end position="47"/>
    </location>
</feature>
<comment type="caution">
    <text evidence="3">The sequence shown here is derived from an EMBL/GenBank/DDBJ whole genome shotgun (WGS) entry which is preliminary data.</text>
</comment>
<feature type="compositionally biased region" description="Basic and acidic residues" evidence="1">
    <location>
        <begin position="68"/>
        <end position="127"/>
    </location>
</feature>
<proteinExistence type="predicted"/>
<keyword evidence="2" id="KW-1133">Transmembrane helix</keyword>
<evidence type="ECO:0000313" key="3">
    <source>
        <dbReference type="EMBL" id="GLS27100.1"/>
    </source>
</evidence>
<feature type="region of interest" description="Disordered" evidence="1">
    <location>
        <begin position="54"/>
        <end position="127"/>
    </location>
</feature>
<keyword evidence="4" id="KW-1185">Reference proteome</keyword>
<evidence type="ECO:0000313" key="4">
    <source>
        <dbReference type="Proteomes" id="UP001156870"/>
    </source>
</evidence>
<dbReference type="AlphaFoldDB" id="A0AA37TBI8"/>
<dbReference type="Gene3D" id="3.30.1150.10">
    <property type="match status" value="1"/>
</dbReference>
<dbReference type="RefSeq" id="WP_232592867.1">
    <property type="nucleotide sequence ID" value="NZ_BSPD01000065.1"/>
</dbReference>
<keyword evidence="2" id="KW-0812">Transmembrane</keyword>
<gene>
    <name evidence="3" type="ORF">GCM10007877_28190</name>
</gene>
<dbReference type="Proteomes" id="UP001156870">
    <property type="component" value="Unassembled WGS sequence"/>
</dbReference>
<protein>
    <recommendedName>
        <fullName evidence="5">AgmX/PglI C-terminal domain-containing protein</fullName>
    </recommendedName>
</protein>
<dbReference type="EMBL" id="BSPD01000065">
    <property type="protein sequence ID" value="GLS27100.1"/>
    <property type="molecule type" value="Genomic_DNA"/>
</dbReference>
<feature type="region of interest" description="Disordered" evidence="1">
    <location>
        <begin position="145"/>
        <end position="230"/>
    </location>
</feature>
<dbReference type="InterPro" id="IPR049806">
    <property type="entry name" value="MasK-like_C"/>
</dbReference>